<proteinExistence type="predicted"/>
<evidence type="ECO:0000256" key="1">
    <source>
        <dbReference type="SAM" id="Phobius"/>
    </source>
</evidence>
<protein>
    <submittedName>
        <fullName evidence="2">Uncharacterized protein</fullName>
    </submittedName>
</protein>
<evidence type="ECO:0000313" key="3">
    <source>
        <dbReference type="Proteomes" id="UP001596220"/>
    </source>
</evidence>
<keyword evidence="1" id="KW-1133">Transmembrane helix</keyword>
<gene>
    <name evidence="2" type="ORF">ACFP3R_26780</name>
</gene>
<comment type="caution">
    <text evidence="2">The sequence shown here is derived from an EMBL/GenBank/DDBJ whole genome shotgun (WGS) entry which is preliminary data.</text>
</comment>
<evidence type="ECO:0000313" key="2">
    <source>
        <dbReference type="EMBL" id="MFC6092894.1"/>
    </source>
</evidence>
<name>A0ABW1PCP5_9PSEU</name>
<sequence>MTQRIPPIRPSDTAPLWRSGIGQLDSLMSPAEPPPPGPTRARRGLLLKGLGLLGVAVLSGLVWVLVKPSAETTTTPTSTSAPAGQFVFTKSPQVPDPLRDSDCASHAYGKTRDYLTSTPCRQLTRALYTTTTPDGATVYTSVSVVQMKTTEDATALKDLTNRNGTGNVNDLIKDGAVQVQGMTTLGNGGYASDQRDREVIIIESDTATHGANETEHNHLMKKISFDALRLATTLT</sequence>
<reference evidence="3" key="1">
    <citation type="journal article" date="2019" name="Int. J. Syst. Evol. Microbiol.">
        <title>The Global Catalogue of Microorganisms (GCM) 10K type strain sequencing project: providing services to taxonomists for standard genome sequencing and annotation.</title>
        <authorList>
            <consortium name="The Broad Institute Genomics Platform"/>
            <consortium name="The Broad Institute Genome Sequencing Center for Infectious Disease"/>
            <person name="Wu L."/>
            <person name="Ma J."/>
        </authorList>
    </citation>
    <scope>NUCLEOTIDE SEQUENCE [LARGE SCALE GENOMIC DNA]</scope>
    <source>
        <strain evidence="3">CGMCC 4.7246</strain>
    </source>
</reference>
<dbReference type="EMBL" id="JBHSQO010000035">
    <property type="protein sequence ID" value="MFC6092894.1"/>
    <property type="molecule type" value="Genomic_DNA"/>
</dbReference>
<dbReference type="RefSeq" id="WP_380639555.1">
    <property type="nucleotide sequence ID" value="NZ_JBHSQO010000035.1"/>
</dbReference>
<accession>A0ABW1PCP5</accession>
<keyword evidence="3" id="KW-1185">Reference proteome</keyword>
<keyword evidence="1" id="KW-0472">Membrane</keyword>
<keyword evidence="1" id="KW-0812">Transmembrane</keyword>
<organism evidence="2 3">
    <name type="scientific">Saccharothrix lopnurensis</name>
    <dbReference type="NCBI Taxonomy" id="1670621"/>
    <lineage>
        <taxon>Bacteria</taxon>
        <taxon>Bacillati</taxon>
        <taxon>Actinomycetota</taxon>
        <taxon>Actinomycetes</taxon>
        <taxon>Pseudonocardiales</taxon>
        <taxon>Pseudonocardiaceae</taxon>
        <taxon>Saccharothrix</taxon>
    </lineage>
</organism>
<dbReference type="Proteomes" id="UP001596220">
    <property type="component" value="Unassembled WGS sequence"/>
</dbReference>
<feature type="transmembrane region" description="Helical" evidence="1">
    <location>
        <begin position="45"/>
        <end position="66"/>
    </location>
</feature>